<organism evidence="9">
    <name type="scientific">hydrothermal vent metagenome</name>
    <dbReference type="NCBI Taxonomy" id="652676"/>
    <lineage>
        <taxon>unclassified sequences</taxon>
        <taxon>metagenomes</taxon>
        <taxon>ecological metagenomes</taxon>
    </lineage>
</organism>
<comment type="similarity">
    <text evidence="2">Belongs to the sulfatase family.</text>
</comment>
<evidence type="ECO:0000256" key="7">
    <source>
        <dbReference type="SAM" id="MobiDB-lite"/>
    </source>
</evidence>
<keyword evidence="4" id="KW-0732">Signal</keyword>
<keyword evidence="3" id="KW-0479">Metal-binding</keyword>
<accession>A0A3B1DM31</accession>
<evidence type="ECO:0000313" key="9">
    <source>
        <dbReference type="EMBL" id="VAX37843.1"/>
    </source>
</evidence>
<feature type="domain" description="Sulfatase N-terminal" evidence="8">
    <location>
        <begin position="33"/>
        <end position="376"/>
    </location>
</feature>
<evidence type="ECO:0000256" key="4">
    <source>
        <dbReference type="ARBA" id="ARBA00022729"/>
    </source>
</evidence>
<dbReference type="InterPro" id="IPR017850">
    <property type="entry name" value="Alkaline_phosphatase_core_sf"/>
</dbReference>
<evidence type="ECO:0000256" key="6">
    <source>
        <dbReference type="ARBA" id="ARBA00022837"/>
    </source>
</evidence>
<evidence type="ECO:0000259" key="8">
    <source>
        <dbReference type="Pfam" id="PF00884"/>
    </source>
</evidence>
<gene>
    <name evidence="9" type="ORF">MNBD_PLANCTO02-99</name>
</gene>
<comment type="cofactor">
    <cofactor evidence="1">
        <name>Ca(2+)</name>
        <dbReference type="ChEBI" id="CHEBI:29108"/>
    </cofactor>
</comment>
<evidence type="ECO:0000256" key="5">
    <source>
        <dbReference type="ARBA" id="ARBA00022801"/>
    </source>
</evidence>
<dbReference type="Gene3D" id="3.40.720.10">
    <property type="entry name" value="Alkaline Phosphatase, subunit A"/>
    <property type="match status" value="1"/>
</dbReference>
<proteinExistence type="inferred from homology"/>
<dbReference type="CDD" id="cd16155">
    <property type="entry name" value="sulfatase_like"/>
    <property type="match status" value="1"/>
</dbReference>
<dbReference type="EMBL" id="UOGL01000142">
    <property type="protein sequence ID" value="VAX37843.1"/>
    <property type="molecule type" value="Genomic_DNA"/>
</dbReference>
<sequence>MRHRNNILIIVLLILTSYSSLAMSKEKRSKEKPNVLFIFADDQTFDTLNSLGNKEIETPHLDRLVRNGTTFTHAYNMGSWTGAVCVASRHMLNTGRYLWHARTASQQCSQEVKAGRFWSEHMKKAGYETYMSGKWHVRAKANSTFQNVVHVRPGMPNQTSKGYNRPLDGKPDTWKPWDKKNKGYWKGGKHWSEVLGDDAETFLAKASQSEKPFFMYLAFNAPHDPRQSPKKYVDKYPLKNIAMPKNFLPEYPYNEAMGSGRTLRDERLAPFPRTPHSVKVNRQEYYAIITHMDVQIGRILDALEKSGKAKNTYIFFTADHGLAVGRHGLMGKQNMFDHSVRVPFIVNGPDIGKNKKIDGAIYLQDIMPTTLELAGVAKPKHVQFKSILPLLKGERTQNYTSLYGAYTNVQRSVTVGDYKLILYPKIKKVLLFNLKNDSLEMHNLAEKTGSQPIIKHLMKELRKLQKETGDQLDLSKDFPKL</sequence>
<dbReference type="GO" id="GO:0046872">
    <property type="term" value="F:metal ion binding"/>
    <property type="evidence" value="ECO:0007669"/>
    <property type="project" value="UniProtKB-KW"/>
</dbReference>
<evidence type="ECO:0000256" key="2">
    <source>
        <dbReference type="ARBA" id="ARBA00008779"/>
    </source>
</evidence>
<evidence type="ECO:0000256" key="1">
    <source>
        <dbReference type="ARBA" id="ARBA00001913"/>
    </source>
</evidence>
<protein>
    <submittedName>
        <fullName evidence="9">Sulfatase</fullName>
    </submittedName>
</protein>
<dbReference type="InterPro" id="IPR050738">
    <property type="entry name" value="Sulfatase"/>
</dbReference>
<feature type="region of interest" description="Disordered" evidence="7">
    <location>
        <begin position="152"/>
        <end position="172"/>
    </location>
</feature>
<name>A0A3B1DM31_9ZZZZ</name>
<dbReference type="PROSITE" id="PS00149">
    <property type="entry name" value="SULFATASE_2"/>
    <property type="match status" value="1"/>
</dbReference>
<dbReference type="Pfam" id="PF00884">
    <property type="entry name" value="Sulfatase"/>
    <property type="match status" value="1"/>
</dbReference>
<dbReference type="PANTHER" id="PTHR42693:SF42">
    <property type="entry name" value="ARYLSULFATASE G"/>
    <property type="match status" value="1"/>
</dbReference>
<dbReference type="SUPFAM" id="SSF53649">
    <property type="entry name" value="Alkaline phosphatase-like"/>
    <property type="match status" value="1"/>
</dbReference>
<dbReference type="AlphaFoldDB" id="A0A3B1DM31"/>
<dbReference type="GO" id="GO:0004065">
    <property type="term" value="F:arylsulfatase activity"/>
    <property type="evidence" value="ECO:0007669"/>
    <property type="project" value="TreeGrafter"/>
</dbReference>
<dbReference type="PANTHER" id="PTHR42693">
    <property type="entry name" value="ARYLSULFATASE FAMILY MEMBER"/>
    <property type="match status" value="1"/>
</dbReference>
<reference evidence="9" key="1">
    <citation type="submission" date="2018-06" db="EMBL/GenBank/DDBJ databases">
        <authorList>
            <person name="Zhirakovskaya E."/>
        </authorList>
    </citation>
    <scope>NUCLEOTIDE SEQUENCE</scope>
</reference>
<dbReference type="InterPro" id="IPR000917">
    <property type="entry name" value="Sulfatase_N"/>
</dbReference>
<keyword evidence="5" id="KW-0378">Hydrolase</keyword>
<keyword evidence="6" id="KW-0106">Calcium</keyword>
<evidence type="ECO:0000256" key="3">
    <source>
        <dbReference type="ARBA" id="ARBA00022723"/>
    </source>
</evidence>
<dbReference type="InterPro" id="IPR024607">
    <property type="entry name" value="Sulfatase_CS"/>
</dbReference>